<reference evidence="6 7" key="1">
    <citation type="submission" date="2021-01" db="EMBL/GenBank/DDBJ databases">
        <title>Whole genome shotgun sequence of Asanoa iriomotensis NBRC 100142.</title>
        <authorList>
            <person name="Komaki H."/>
            <person name="Tamura T."/>
        </authorList>
    </citation>
    <scope>NUCLEOTIDE SEQUENCE [LARGE SCALE GENOMIC DNA]</scope>
    <source>
        <strain evidence="6 7">NBRC 100142</strain>
    </source>
</reference>
<dbReference type="RefSeq" id="WP_203702201.1">
    <property type="nucleotide sequence ID" value="NZ_BAAALU010000006.1"/>
</dbReference>
<dbReference type="EMBL" id="BONC01000014">
    <property type="protein sequence ID" value="GIF56420.1"/>
    <property type="molecule type" value="Genomic_DNA"/>
</dbReference>
<dbReference type="PIRSF" id="PIRSF005739">
    <property type="entry name" value="O-mtase"/>
    <property type="match status" value="1"/>
</dbReference>
<dbReference type="InterPro" id="IPR036390">
    <property type="entry name" value="WH_DNA-bd_sf"/>
</dbReference>
<evidence type="ECO:0000259" key="4">
    <source>
        <dbReference type="Pfam" id="PF00891"/>
    </source>
</evidence>
<evidence type="ECO:0000259" key="5">
    <source>
        <dbReference type="Pfam" id="PF08100"/>
    </source>
</evidence>
<evidence type="ECO:0000256" key="3">
    <source>
        <dbReference type="ARBA" id="ARBA00022691"/>
    </source>
</evidence>
<feature type="domain" description="O-methyltransferase dimerisation" evidence="5">
    <location>
        <begin position="19"/>
        <end position="91"/>
    </location>
</feature>
<dbReference type="InterPro" id="IPR036388">
    <property type="entry name" value="WH-like_DNA-bd_sf"/>
</dbReference>
<dbReference type="InterPro" id="IPR001077">
    <property type="entry name" value="COMT_C"/>
</dbReference>
<sequence length="342" mass="37360">MNENVAVQPDASKIVELGMAFCGSKVMLSAVELGLFTVLHEGAQTEEQLRRRLELHGRGVRDFLNALVRMGLLAHTGESFANTELSDRYLVRGASTYMGSFLDRANRVLYGAWGNFTDALRTGEAQLDQVRARGNMFSNLYENPDAMRDFLAMMDGLNSILGPLLARAFDWSGHRSVVDIGGARGNLVASLIKAHPHLEATVFDLPPVEAAFTEHMAAIGLADRTTFRGGDFFSDPLPEGDVLIIGHVLEDWNNEQRQLLLKNAYAAVRPGGALLVYDPMLDDELSGLTNLLTSLTMLVATRGGGEYTSVDCQRWLREAGFQDTSAAALGSSDILVVGRKQR</sequence>
<dbReference type="InterPro" id="IPR012967">
    <property type="entry name" value="COMT_dimerisation"/>
</dbReference>
<dbReference type="Pfam" id="PF08100">
    <property type="entry name" value="Dimerisation"/>
    <property type="match status" value="1"/>
</dbReference>
<dbReference type="Proteomes" id="UP000624325">
    <property type="component" value="Unassembled WGS sequence"/>
</dbReference>
<proteinExistence type="predicted"/>
<gene>
    <name evidence="6" type="ORF">Air01nite_25150</name>
</gene>
<protein>
    <submittedName>
        <fullName evidence="6">O-methyltransferase</fullName>
    </submittedName>
</protein>
<evidence type="ECO:0000256" key="1">
    <source>
        <dbReference type="ARBA" id="ARBA00022603"/>
    </source>
</evidence>
<dbReference type="InterPro" id="IPR029063">
    <property type="entry name" value="SAM-dependent_MTases_sf"/>
</dbReference>
<dbReference type="Pfam" id="PF00891">
    <property type="entry name" value="Methyltransf_2"/>
    <property type="match status" value="1"/>
</dbReference>
<comment type="caution">
    <text evidence="6">The sequence shown here is derived from an EMBL/GenBank/DDBJ whole genome shotgun (WGS) entry which is preliminary data.</text>
</comment>
<evidence type="ECO:0000256" key="2">
    <source>
        <dbReference type="ARBA" id="ARBA00022679"/>
    </source>
</evidence>
<evidence type="ECO:0000313" key="7">
    <source>
        <dbReference type="Proteomes" id="UP000624325"/>
    </source>
</evidence>
<keyword evidence="7" id="KW-1185">Reference proteome</keyword>
<dbReference type="PROSITE" id="PS51683">
    <property type="entry name" value="SAM_OMT_II"/>
    <property type="match status" value="1"/>
</dbReference>
<name>A0ABQ4C0W0_9ACTN</name>
<dbReference type="SUPFAM" id="SSF46785">
    <property type="entry name" value="Winged helix' DNA-binding domain"/>
    <property type="match status" value="1"/>
</dbReference>
<dbReference type="InterPro" id="IPR016461">
    <property type="entry name" value="COMT-like"/>
</dbReference>
<keyword evidence="1" id="KW-0489">Methyltransferase</keyword>
<evidence type="ECO:0000313" key="6">
    <source>
        <dbReference type="EMBL" id="GIF56420.1"/>
    </source>
</evidence>
<dbReference type="PANTHER" id="PTHR43712:SF2">
    <property type="entry name" value="O-METHYLTRANSFERASE CICE"/>
    <property type="match status" value="1"/>
</dbReference>
<dbReference type="Gene3D" id="3.40.50.150">
    <property type="entry name" value="Vaccinia Virus protein VP39"/>
    <property type="match status" value="1"/>
</dbReference>
<dbReference type="PANTHER" id="PTHR43712">
    <property type="entry name" value="PUTATIVE (AFU_ORTHOLOGUE AFUA_4G14580)-RELATED"/>
    <property type="match status" value="1"/>
</dbReference>
<feature type="domain" description="O-methyltransferase C-terminal" evidence="4">
    <location>
        <begin position="113"/>
        <end position="322"/>
    </location>
</feature>
<organism evidence="6 7">
    <name type="scientific">Asanoa iriomotensis</name>
    <dbReference type="NCBI Taxonomy" id="234613"/>
    <lineage>
        <taxon>Bacteria</taxon>
        <taxon>Bacillati</taxon>
        <taxon>Actinomycetota</taxon>
        <taxon>Actinomycetes</taxon>
        <taxon>Micromonosporales</taxon>
        <taxon>Micromonosporaceae</taxon>
        <taxon>Asanoa</taxon>
    </lineage>
</organism>
<keyword evidence="2" id="KW-0808">Transferase</keyword>
<dbReference type="Gene3D" id="1.10.10.10">
    <property type="entry name" value="Winged helix-like DNA-binding domain superfamily/Winged helix DNA-binding domain"/>
    <property type="match status" value="1"/>
</dbReference>
<accession>A0ABQ4C0W0</accession>
<keyword evidence="3" id="KW-0949">S-adenosyl-L-methionine</keyword>
<dbReference type="SUPFAM" id="SSF53335">
    <property type="entry name" value="S-adenosyl-L-methionine-dependent methyltransferases"/>
    <property type="match status" value="1"/>
</dbReference>